<dbReference type="Proteomes" id="UP000790377">
    <property type="component" value="Unassembled WGS sequence"/>
</dbReference>
<sequence>MCSKIVFQIPRRMILKWRTDSDKLTLPDGLQSWERKFASNSMAHLLMENDENIKIGPSHGRYRIVHGFKLINQSLRMIKQDQAYHSEPLACMRMWDDVGFWERDHVQTFRIHTLIQSAPGSPVAPTGTHYYIIANLQSPAILKRKYGITIYSYVRQSPTLLSVIERSLIPDHFAHAERSKPEYGHGFSVVTMRGRTLNLGRSGGLLNLK</sequence>
<name>A0ACB8AAX5_9AGAM</name>
<comment type="caution">
    <text evidence="1">The sequence shown here is derived from an EMBL/GenBank/DDBJ whole genome shotgun (WGS) entry which is preliminary data.</text>
</comment>
<dbReference type="EMBL" id="MU267714">
    <property type="protein sequence ID" value="KAH7910422.1"/>
    <property type="molecule type" value="Genomic_DNA"/>
</dbReference>
<evidence type="ECO:0000313" key="2">
    <source>
        <dbReference type="Proteomes" id="UP000790377"/>
    </source>
</evidence>
<reference evidence="1" key="1">
    <citation type="journal article" date="2021" name="New Phytol.">
        <title>Evolutionary innovations through gain and loss of genes in the ectomycorrhizal Boletales.</title>
        <authorList>
            <person name="Wu G."/>
            <person name="Miyauchi S."/>
            <person name="Morin E."/>
            <person name="Kuo A."/>
            <person name="Drula E."/>
            <person name="Varga T."/>
            <person name="Kohler A."/>
            <person name="Feng B."/>
            <person name="Cao Y."/>
            <person name="Lipzen A."/>
            <person name="Daum C."/>
            <person name="Hundley H."/>
            <person name="Pangilinan J."/>
            <person name="Johnson J."/>
            <person name="Barry K."/>
            <person name="LaButti K."/>
            <person name="Ng V."/>
            <person name="Ahrendt S."/>
            <person name="Min B."/>
            <person name="Choi I.G."/>
            <person name="Park H."/>
            <person name="Plett J.M."/>
            <person name="Magnuson J."/>
            <person name="Spatafora J.W."/>
            <person name="Nagy L.G."/>
            <person name="Henrissat B."/>
            <person name="Grigoriev I.V."/>
            <person name="Yang Z.L."/>
            <person name="Xu J."/>
            <person name="Martin F.M."/>
        </authorList>
    </citation>
    <scope>NUCLEOTIDE SEQUENCE</scope>
    <source>
        <strain evidence="1">ATCC 28755</strain>
    </source>
</reference>
<gene>
    <name evidence="1" type="ORF">BJ138DRAFT_1101871</name>
</gene>
<accession>A0ACB8AAX5</accession>
<evidence type="ECO:0000313" key="1">
    <source>
        <dbReference type="EMBL" id="KAH7910422.1"/>
    </source>
</evidence>
<proteinExistence type="predicted"/>
<protein>
    <submittedName>
        <fullName evidence="1">Uncharacterized protein</fullName>
    </submittedName>
</protein>
<keyword evidence="2" id="KW-1185">Reference proteome</keyword>
<organism evidence="1 2">
    <name type="scientific">Hygrophoropsis aurantiaca</name>
    <dbReference type="NCBI Taxonomy" id="72124"/>
    <lineage>
        <taxon>Eukaryota</taxon>
        <taxon>Fungi</taxon>
        <taxon>Dikarya</taxon>
        <taxon>Basidiomycota</taxon>
        <taxon>Agaricomycotina</taxon>
        <taxon>Agaricomycetes</taxon>
        <taxon>Agaricomycetidae</taxon>
        <taxon>Boletales</taxon>
        <taxon>Coniophorineae</taxon>
        <taxon>Hygrophoropsidaceae</taxon>
        <taxon>Hygrophoropsis</taxon>
    </lineage>
</organism>